<sequence length="58" mass="6607">MCDTPELCSWWVSSSPRVIQGVGLSWRQEAARAWCLCTSSQYPFEHPNIPNHLPKASF</sequence>
<dbReference type="Proteomes" id="UP000233080">
    <property type="component" value="Unassembled WGS sequence"/>
</dbReference>
<dbReference type="AlphaFoldDB" id="A0A2K5J3V2"/>
<proteinExistence type="predicted"/>
<reference evidence="1" key="1">
    <citation type="submission" date="2025-08" db="UniProtKB">
        <authorList>
            <consortium name="Ensembl"/>
        </authorList>
    </citation>
    <scope>IDENTIFICATION</scope>
</reference>
<keyword evidence="2" id="KW-1185">Reference proteome</keyword>
<evidence type="ECO:0000313" key="1">
    <source>
        <dbReference type="Ensembl" id="ENSCANP00000023441.1"/>
    </source>
</evidence>
<accession>A0A2K5J3V2</accession>
<evidence type="ECO:0000313" key="2">
    <source>
        <dbReference type="Proteomes" id="UP000233080"/>
    </source>
</evidence>
<dbReference type="Ensembl" id="ENSCANT00000046429.1">
    <property type="protein sequence ID" value="ENSCANP00000023441.1"/>
    <property type="gene ID" value="ENSCANG00000035145.1"/>
</dbReference>
<reference evidence="1" key="2">
    <citation type="submission" date="2025-09" db="UniProtKB">
        <authorList>
            <consortium name="Ensembl"/>
        </authorList>
    </citation>
    <scope>IDENTIFICATION</scope>
</reference>
<protein>
    <submittedName>
        <fullName evidence="1">Uncharacterized protein</fullName>
    </submittedName>
</protein>
<name>A0A2K5J3V2_COLAP</name>
<organism evidence="1 2">
    <name type="scientific">Colobus angolensis palliatus</name>
    <name type="common">Peters' Angolan colobus</name>
    <dbReference type="NCBI Taxonomy" id="336983"/>
    <lineage>
        <taxon>Eukaryota</taxon>
        <taxon>Metazoa</taxon>
        <taxon>Chordata</taxon>
        <taxon>Craniata</taxon>
        <taxon>Vertebrata</taxon>
        <taxon>Euteleostomi</taxon>
        <taxon>Mammalia</taxon>
        <taxon>Eutheria</taxon>
        <taxon>Euarchontoglires</taxon>
        <taxon>Primates</taxon>
        <taxon>Haplorrhini</taxon>
        <taxon>Catarrhini</taxon>
        <taxon>Cercopithecidae</taxon>
        <taxon>Colobinae</taxon>
        <taxon>Colobus</taxon>
    </lineage>
</organism>